<dbReference type="CDD" id="cd19945">
    <property type="entry name" value="Fer2_BFD"/>
    <property type="match status" value="1"/>
</dbReference>
<dbReference type="Proteomes" id="UP000273643">
    <property type="component" value="Unassembled WGS sequence"/>
</dbReference>
<dbReference type="AlphaFoldDB" id="A0A3N1NIK1"/>
<name>A0A3N1NIK1_9GAMM</name>
<keyword evidence="1" id="KW-0813">Transport</keyword>
<comment type="caution">
    <text evidence="11">The sequence shown here is derived from an EMBL/GenBank/DDBJ whole genome shotgun (WGS) entry which is preliminary data.</text>
</comment>
<dbReference type="GO" id="GO:0046872">
    <property type="term" value="F:metal ion binding"/>
    <property type="evidence" value="ECO:0007669"/>
    <property type="project" value="UniProtKB-KW"/>
</dbReference>
<feature type="domain" description="BFD-like [2Fe-2S]-binding" evidence="10">
    <location>
        <begin position="54"/>
        <end position="103"/>
    </location>
</feature>
<keyword evidence="3" id="KW-0479">Metal-binding</keyword>
<dbReference type="Pfam" id="PF04324">
    <property type="entry name" value="Fer2_BFD"/>
    <property type="match status" value="1"/>
</dbReference>
<dbReference type="EMBL" id="RJUK01000001">
    <property type="protein sequence ID" value="ROQ19634.1"/>
    <property type="molecule type" value="Genomic_DNA"/>
</dbReference>
<gene>
    <name evidence="11" type="ORF">EDC38_0219</name>
</gene>
<dbReference type="InterPro" id="IPR052371">
    <property type="entry name" value="BFD-associated_ferredoxin"/>
</dbReference>
<keyword evidence="6" id="KW-0411">Iron-sulfur</keyword>
<dbReference type="InterPro" id="IPR041854">
    <property type="entry name" value="BFD-like_2Fe2S-bd_dom_sf"/>
</dbReference>
<dbReference type="Gene3D" id="1.10.10.1100">
    <property type="entry name" value="BFD-like [2Fe-2S]-binding domain"/>
    <property type="match status" value="1"/>
</dbReference>
<keyword evidence="5" id="KW-0408">Iron</keyword>
<dbReference type="InterPro" id="IPR007419">
    <property type="entry name" value="BFD-like_2Fe2S-bd_dom"/>
</dbReference>
<evidence type="ECO:0000313" key="12">
    <source>
        <dbReference type="Proteomes" id="UP000273643"/>
    </source>
</evidence>
<evidence type="ECO:0000256" key="1">
    <source>
        <dbReference type="ARBA" id="ARBA00022448"/>
    </source>
</evidence>
<comment type="cofactor">
    <cofactor evidence="7">
        <name>[2Fe-2S] cluster</name>
        <dbReference type="ChEBI" id="CHEBI:190135"/>
    </cofactor>
</comment>
<organism evidence="11 12">
    <name type="scientific">Marinimicrobium koreense</name>
    <dbReference type="NCBI Taxonomy" id="306545"/>
    <lineage>
        <taxon>Bacteria</taxon>
        <taxon>Pseudomonadati</taxon>
        <taxon>Pseudomonadota</taxon>
        <taxon>Gammaproteobacteria</taxon>
        <taxon>Cellvibrionales</taxon>
        <taxon>Cellvibrionaceae</taxon>
        <taxon>Marinimicrobium</taxon>
    </lineage>
</organism>
<reference evidence="11 12" key="1">
    <citation type="submission" date="2018-11" db="EMBL/GenBank/DDBJ databases">
        <title>Genomic Encyclopedia of Type Strains, Phase IV (KMG-IV): sequencing the most valuable type-strain genomes for metagenomic binning, comparative biology and taxonomic classification.</title>
        <authorList>
            <person name="Goeker M."/>
        </authorList>
    </citation>
    <scope>NUCLEOTIDE SEQUENCE [LARGE SCALE GENOMIC DNA]</scope>
    <source>
        <strain evidence="11 12">DSM 16974</strain>
    </source>
</reference>
<keyword evidence="12" id="KW-1185">Reference proteome</keyword>
<dbReference type="PANTHER" id="PTHR37424">
    <property type="entry name" value="BACTERIOFERRITIN-ASSOCIATED FERREDOXIN"/>
    <property type="match status" value="1"/>
</dbReference>
<evidence type="ECO:0000313" key="11">
    <source>
        <dbReference type="EMBL" id="ROQ19634.1"/>
    </source>
</evidence>
<keyword evidence="2" id="KW-0001">2Fe-2S</keyword>
<evidence type="ECO:0000256" key="8">
    <source>
        <dbReference type="ARBA" id="ARBA00039386"/>
    </source>
</evidence>
<evidence type="ECO:0000256" key="4">
    <source>
        <dbReference type="ARBA" id="ARBA00022982"/>
    </source>
</evidence>
<sequence length="121" mass="13282">MTVKGLNYIKSDYHPSLTDSNTNVNYSHALLTQILISINMQLFVNRAPGYLAMYVCVCKGITDHQIKDAIYAGATTVGKLRKALGVASQCGKCTCLTRELIDETLPQAEYVEAQPLHYAVA</sequence>
<comment type="similarity">
    <text evidence="9">Belongs to the Bfd family.</text>
</comment>
<dbReference type="GO" id="GO:0051537">
    <property type="term" value="F:2 iron, 2 sulfur cluster binding"/>
    <property type="evidence" value="ECO:0007669"/>
    <property type="project" value="UniProtKB-KW"/>
</dbReference>
<evidence type="ECO:0000256" key="9">
    <source>
        <dbReference type="ARBA" id="ARBA00046332"/>
    </source>
</evidence>
<proteinExistence type="inferred from homology"/>
<keyword evidence="4" id="KW-0249">Electron transport</keyword>
<accession>A0A3N1NIK1</accession>
<evidence type="ECO:0000256" key="6">
    <source>
        <dbReference type="ARBA" id="ARBA00023014"/>
    </source>
</evidence>
<evidence type="ECO:0000256" key="3">
    <source>
        <dbReference type="ARBA" id="ARBA00022723"/>
    </source>
</evidence>
<evidence type="ECO:0000256" key="7">
    <source>
        <dbReference type="ARBA" id="ARBA00034078"/>
    </source>
</evidence>
<evidence type="ECO:0000259" key="10">
    <source>
        <dbReference type="Pfam" id="PF04324"/>
    </source>
</evidence>
<evidence type="ECO:0000256" key="2">
    <source>
        <dbReference type="ARBA" id="ARBA00022714"/>
    </source>
</evidence>
<dbReference type="PANTHER" id="PTHR37424:SF1">
    <property type="entry name" value="BACTERIOFERRITIN-ASSOCIATED FERREDOXIN"/>
    <property type="match status" value="1"/>
</dbReference>
<evidence type="ECO:0000256" key="5">
    <source>
        <dbReference type="ARBA" id="ARBA00023004"/>
    </source>
</evidence>
<protein>
    <recommendedName>
        <fullName evidence="8">Bacterioferritin-associated ferredoxin</fullName>
    </recommendedName>
</protein>